<comment type="caution">
    <text evidence="2">The sequence shown here is derived from an EMBL/GenBank/DDBJ whole genome shotgun (WGS) entry which is preliminary data.</text>
</comment>
<accession>A0AA37MJQ2</accession>
<evidence type="ECO:0000259" key="1">
    <source>
        <dbReference type="Pfam" id="PF20093"/>
    </source>
</evidence>
<dbReference type="AlphaFoldDB" id="A0AA37MJQ2"/>
<evidence type="ECO:0000313" key="2">
    <source>
        <dbReference type="EMBL" id="GJH29938.1"/>
    </source>
</evidence>
<dbReference type="Proteomes" id="UP001055111">
    <property type="component" value="Unassembled WGS sequence"/>
</dbReference>
<dbReference type="Pfam" id="PF20093">
    <property type="entry name" value="DUF6484"/>
    <property type="match status" value="1"/>
</dbReference>
<feature type="domain" description="DUF6484" evidence="1">
    <location>
        <begin position="24"/>
        <end position="82"/>
    </location>
</feature>
<evidence type="ECO:0000313" key="3">
    <source>
        <dbReference type="Proteomes" id="UP001055111"/>
    </source>
</evidence>
<dbReference type="EMBL" id="BPUS01000029">
    <property type="protein sequence ID" value="GJH29938.1"/>
    <property type="molecule type" value="Genomic_DNA"/>
</dbReference>
<name>A0AA37MJQ2_9BURK</name>
<dbReference type="InterPro" id="IPR045506">
    <property type="entry name" value="DUF6484"/>
</dbReference>
<proteinExistence type="predicted"/>
<sequence length="146" mass="15689">MAKTEYPVPQFDTTTDLLYGMVCGVLLGFTDGVPLVTFPGNVSGAAVPSRTTTQLSTEDIGRSIALVFDRSDPARPVILGCIRPNAKSQTRQDERVVIEGNCEILLRCGKASILLRSDGRVELDGVNIVSRARGRNRILGGSVDLN</sequence>
<gene>
    <name evidence="2" type="ORF">CBA19CS42_35500</name>
</gene>
<organism evidence="2 3">
    <name type="scientific">Caballeronia novacaledonica</name>
    <dbReference type="NCBI Taxonomy" id="1544861"/>
    <lineage>
        <taxon>Bacteria</taxon>
        <taxon>Pseudomonadati</taxon>
        <taxon>Pseudomonadota</taxon>
        <taxon>Betaproteobacteria</taxon>
        <taxon>Burkholderiales</taxon>
        <taxon>Burkholderiaceae</taxon>
        <taxon>Caballeronia</taxon>
    </lineage>
</organism>
<protein>
    <recommendedName>
        <fullName evidence="1">DUF6484 domain-containing protein</fullName>
    </recommendedName>
</protein>
<dbReference type="RefSeq" id="WP_238217462.1">
    <property type="nucleotide sequence ID" value="NZ_BPUS01000029.1"/>
</dbReference>
<reference evidence="2" key="1">
    <citation type="submission" date="2022-09" db="EMBL/GenBank/DDBJ databases">
        <title>Isolation and characterization of 3-chlorobenzoate degrading bacteria from soils in Shizuoka.</title>
        <authorList>
            <person name="Ifat A."/>
            <person name="Ogawa N."/>
            <person name="Kimbara K."/>
            <person name="Moriuchi R."/>
            <person name="Dohra H."/>
            <person name="Shintani M."/>
        </authorList>
    </citation>
    <scope>NUCLEOTIDE SEQUENCE</scope>
    <source>
        <strain evidence="2">19CS4-2</strain>
    </source>
</reference>